<dbReference type="PANTHER" id="PTHR21015">
    <property type="entry name" value="UDP-N-ACETYLGLUCOSAMINE--N-ACETYLMURAMYL-(PENTAPEPTIDE) PYROPHOSPHORYL-UNDECAPRENOL N-ACETYLGLUCOSAMINE TRANSFERASE 1"/>
    <property type="match status" value="1"/>
</dbReference>
<dbReference type="Pfam" id="PF06722">
    <property type="entry name" value="EryCIII-like_C"/>
    <property type="match status" value="1"/>
</dbReference>
<evidence type="ECO:0000313" key="3">
    <source>
        <dbReference type="Proteomes" id="UP000054537"/>
    </source>
</evidence>
<dbReference type="SUPFAM" id="SSF53756">
    <property type="entry name" value="UDP-Glycosyltransferase/glycogen phosphorylase"/>
    <property type="match status" value="1"/>
</dbReference>
<dbReference type="Proteomes" id="UP000054537">
    <property type="component" value="Unassembled WGS sequence"/>
</dbReference>
<sequence length="281" mass="29018">MSPARPAEALAAAEEFRPDLVVADMVDFLGQLVAAVRGVPYAVHGSTLPLAGPLATAFEKALEPRFREHGVTRTPPVAYLDPWPASLLRPTDEYPVTRIQVRAQPHSSEAGPSPVPRFPGREGRPVVLVTLGTVVDDSTAIESIVGSLTPLDVNILVAPYSGDGLEEQDLPDAQVRSAAFVPMKDLLAVSDLVVSTAGAGTVLATLSRGLPMVLLPMGLDKPVNAERAAAGAALVVARPGQVGPAVAQVLADPSYAAASGAVAAQIAAANTPDAVLEMLLR</sequence>
<proteinExistence type="predicted"/>
<dbReference type="PANTHER" id="PTHR21015:SF22">
    <property type="entry name" value="GLYCOSYLTRANSFERASE"/>
    <property type="match status" value="1"/>
</dbReference>
<keyword evidence="3" id="KW-1185">Reference proteome</keyword>
<comment type="caution">
    <text evidence="2">The sequence shown here is derived from an EMBL/GenBank/DDBJ whole genome shotgun (WGS) entry which is preliminary data.</text>
</comment>
<dbReference type="AlphaFoldDB" id="A0A0A6UP19"/>
<dbReference type="Gene3D" id="3.40.50.2000">
    <property type="entry name" value="Glycogen Phosphorylase B"/>
    <property type="match status" value="2"/>
</dbReference>
<dbReference type="GO" id="GO:0016757">
    <property type="term" value="F:glycosyltransferase activity"/>
    <property type="evidence" value="ECO:0007669"/>
    <property type="project" value="UniProtKB-ARBA"/>
</dbReference>
<accession>A0A0A6UP19</accession>
<evidence type="ECO:0000259" key="1">
    <source>
        <dbReference type="Pfam" id="PF06722"/>
    </source>
</evidence>
<reference evidence="2 3" key="1">
    <citation type="submission" date="2014-10" db="EMBL/GenBank/DDBJ databases">
        <title>Draft genome sequence of Actinoplanes utahensis NRRL 12052.</title>
        <authorList>
            <person name="Velasco-Bucheli B."/>
            <person name="del Cerro C."/>
            <person name="Hormigo D."/>
            <person name="Garcia J.L."/>
            <person name="Acebal C."/>
            <person name="Arroyo M."/>
            <person name="de la Mata I."/>
        </authorList>
    </citation>
    <scope>NUCLEOTIDE SEQUENCE [LARGE SCALE GENOMIC DNA]</scope>
    <source>
        <strain evidence="2 3">NRRL 12052</strain>
    </source>
</reference>
<organism evidence="2 3">
    <name type="scientific">Actinoplanes utahensis</name>
    <dbReference type="NCBI Taxonomy" id="1869"/>
    <lineage>
        <taxon>Bacteria</taxon>
        <taxon>Bacillati</taxon>
        <taxon>Actinomycetota</taxon>
        <taxon>Actinomycetes</taxon>
        <taxon>Micromonosporales</taxon>
        <taxon>Micromonosporaceae</taxon>
        <taxon>Actinoplanes</taxon>
    </lineage>
</organism>
<dbReference type="STRING" id="1869.MB27_08880"/>
<name>A0A0A6UP19_ACTUT</name>
<evidence type="ECO:0000313" key="2">
    <source>
        <dbReference type="EMBL" id="KHD77880.1"/>
    </source>
</evidence>
<protein>
    <recommendedName>
        <fullName evidence="1">Erythromycin biosynthesis protein CIII-like C-terminal domain-containing protein</fullName>
    </recommendedName>
</protein>
<dbReference type="InterPro" id="IPR010610">
    <property type="entry name" value="EryCIII-like_C"/>
</dbReference>
<dbReference type="eggNOG" id="COG1819">
    <property type="taxonomic scope" value="Bacteria"/>
</dbReference>
<feature type="domain" description="Erythromycin biosynthesis protein CIII-like C-terminal" evidence="1">
    <location>
        <begin position="144"/>
        <end position="279"/>
    </location>
</feature>
<gene>
    <name evidence="2" type="ORF">MB27_08880</name>
</gene>
<dbReference type="EMBL" id="JRTT01000008">
    <property type="protein sequence ID" value="KHD77880.1"/>
    <property type="molecule type" value="Genomic_DNA"/>
</dbReference>